<dbReference type="PANTHER" id="PTHR31793:SF24">
    <property type="entry name" value="LONG-CHAIN ACYL-COA THIOESTERASE FADM"/>
    <property type="match status" value="1"/>
</dbReference>
<dbReference type="CDD" id="cd00586">
    <property type="entry name" value="4HBT"/>
    <property type="match status" value="1"/>
</dbReference>
<dbReference type="RefSeq" id="WP_344922059.1">
    <property type="nucleotide sequence ID" value="NZ_BAABAQ010000014.1"/>
</dbReference>
<dbReference type="InterPro" id="IPR029069">
    <property type="entry name" value="HotDog_dom_sf"/>
</dbReference>
<evidence type="ECO:0000313" key="1">
    <source>
        <dbReference type="EMBL" id="GAA4205315.1"/>
    </source>
</evidence>
<reference evidence="2" key="1">
    <citation type="journal article" date="2019" name="Int. J. Syst. Evol. Microbiol.">
        <title>The Global Catalogue of Microorganisms (GCM) 10K type strain sequencing project: providing services to taxonomists for standard genome sequencing and annotation.</title>
        <authorList>
            <consortium name="The Broad Institute Genomics Platform"/>
            <consortium name="The Broad Institute Genome Sequencing Center for Infectious Disease"/>
            <person name="Wu L."/>
            <person name="Ma J."/>
        </authorList>
    </citation>
    <scope>NUCLEOTIDE SEQUENCE [LARGE SCALE GENOMIC DNA]</scope>
    <source>
        <strain evidence="2">JCM 17388</strain>
    </source>
</reference>
<keyword evidence="2" id="KW-1185">Reference proteome</keyword>
<sequence>MGNPFSVRIQVRGYELDRQGHLNQAVYMQYAEHARWQFLQAAGFTPDVLGEAGIGPVLLKATVRFQRELRAGDEVDVGCTISGGQGKLVELMQRFHTPDGIPVARIDSVIGLLDLTTRRLLPDPRATLHELATRPDVLSVSTPERAG</sequence>
<name>A0ABP8BEY9_9ACTN</name>
<evidence type="ECO:0000313" key="2">
    <source>
        <dbReference type="Proteomes" id="UP001501251"/>
    </source>
</evidence>
<comment type="caution">
    <text evidence="1">The sequence shown here is derived from an EMBL/GenBank/DDBJ whole genome shotgun (WGS) entry which is preliminary data.</text>
</comment>
<dbReference type="Proteomes" id="UP001501251">
    <property type="component" value="Unassembled WGS sequence"/>
</dbReference>
<dbReference type="InterPro" id="IPR050563">
    <property type="entry name" value="4-hydroxybenzoyl-CoA_TE"/>
</dbReference>
<dbReference type="PANTHER" id="PTHR31793">
    <property type="entry name" value="4-HYDROXYBENZOYL-COA THIOESTERASE FAMILY MEMBER"/>
    <property type="match status" value="1"/>
</dbReference>
<proteinExistence type="predicted"/>
<organism evidence="1 2">
    <name type="scientific">Streptosporangium oxazolinicum</name>
    <dbReference type="NCBI Taxonomy" id="909287"/>
    <lineage>
        <taxon>Bacteria</taxon>
        <taxon>Bacillati</taxon>
        <taxon>Actinomycetota</taxon>
        <taxon>Actinomycetes</taxon>
        <taxon>Streptosporangiales</taxon>
        <taxon>Streptosporangiaceae</taxon>
        <taxon>Streptosporangium</taxon>
    </lineage>
</organism>
<dbReference type="EMBL" id="BAABAQ010000014">
    <property type="protein sequence ID" value="GAA4205315.1"/>
    <property type="molecule type" value="Genomic_DNA"/>
</dbReference>
<protein>
    <submittedName>
        <fullName evidence="1">Acyl-CoA thioesterase</fullName>
    </submittedName>
</protein>
<gene>
    <name evidence="1" type="ORF">GCM10022252_65700</name>
</gene>
<dbReference type="SUPFAM" id="SSF54637">
    <property type="entry name" value="Thioesterase/thiol ester dehydrase-isomerase"/>
    <property type="match status" value="1"/>
</dbReference>
<dbReference type="Pfam" id="PF13279">
    <property type="entry name" value="4HBT_2"/>
    <property type="match status" value="1"/>
</dbReference>
<accession>A0ABP8BEY9</accession>
<dbReference type="Gene3D" id="3.10.129.10">
    <property type="entry name" value="Hotdog Thioesterase"/>
    <property type="match status" value="1"/>
</dbReference>